<dbReference type="SMART" id="SM00213">
    <property type="entry name" value="UBQ"/>
    <property type="match status" value="1"/>
</dbReference>
<evidence type="ECO:0000313" key="4">
    <source>
        <dbReference type="EMBL" id="KAF7999919.1"/>
    </source>
</evidence>
<dbReference type="Gene3D" id="1.10.8.10">
    <property type="entry name" value="DNA helicase RuvA subunit, C-terminal domain"/>
    <property type="match status" value="1"/>
</dbReference>
<dbReference type="InterPro" id="IPR009060">
    <property type="entry name" value="UBA-like_sf"/>
</dbReference>
<dbReference type="AlphaFoldDB" id="A0A8H7GM16"/>
<dbReference type="Pfam" id="PF00627">
    <property type="entry name" value="UBA"/>
    <property type="match status" value="1"/>
</dbReference>
<dbReference type="Pfam" id="PF23195">
    <property type="entry name" value="UBQLN1"/>
    <property type="match status" value="1"/>
</dbReference>
<accession>A0A8H7GM16</accession>
<dbReference type="PROSITE" id="PS50030">
    <property type="entry name" value="UBA"/>
    <property type="match status" value="1"/>
</dbReference>
<dbReference type="EMBL" id="JACBPP010000008">
    <property type="protein sequence ID" value="KAF7999919.1"/>
    <property type="molecule type" value="Genomic_DNA"/>
</dbReference>
<dbReference type="PANTHER" id="PTHR10677">
    <property type="entry name" value="UBIQUILIN"/>
    <property type="match status" value="1"/>
</dbReference>
<dbReference type="Pfam" id="PF10406">
    <property type="entry name" value="TAF8_C"/>
    <property type="match status" value="1"/>
</dbReference>
<proteinExistence type="predicted"/>
<dbReference type="InterPro" id="IPR019954">
    <property type="entry name" value="Ubiquitin_CS"/>
</dbReference>
<name>A0A8H7GM16_9ASCO</name>
<dbReference type="InterPro" id="IPR015940">
    <property type="entry name" value="UBA"/>
</dbReference>
<dbReference type="Gene3D" id="3.10.20.90">
    <property type="entry name" value="Phosphatidylinositol 3-kinase Catalytic Subunit, Chain A, domain 1"/>
    <property type="match status" value="1"/>
</dbReference>
<dbReference type="GO" id="GO:0006511">
    <property type="term" value="P:ubiquitin-dependent protein catabolic process"/>
    <property type="evidence" value="ECO:0007669"/>
    <property type="project" value="TreeGrafter"/>
</dbReference>
<dbReference type="InterPro" id="IPR015496">
    <property type="entry name" value="Ubiquilin"/>
</dbReference>
<evidence type="ECO:0000256" key="1">
    <source>
        <dbReference type="SAM" id="MobiDB-lite"/>
    </source>
</evidence>
<dbReference type="OrthoDB" id="267397at2759"/>
<feature type="compositionally biased region" description="Basic and acidic residues" evidence="1">
    <location>
        <begin position="398"/>
        <end position="407"/>
    </location>
</feature>
<dbReference type="SUPFAM" id="SSF54236">
    <property type="entry name" value="Ubiquitin-like"/>
    <property type="match status" value="1"/>
</dbReference>
<sequence length="628" mass="67248">MAVISIKIKLSGDKKYDVEVDTDLTIADLKTIISATADVAPENQRLIYSGKVLKDTETVAFYKIQNDHSIHLVKSSAAKTAAAALTPAAISGAGNSVTSLGAGLGGAAAVPSNIAAGQGSFNPLADLTGARYAGYTQLPLALMFGPDGGMGAFPDPQQLESAMLNPAFQEQMNALLLDPRMLDAMIDQNPQLRSMGPEARQMLRPMFREMMSNPESLRQMMEMGRQALAGGMGGMGGMGGFGGAPGSAGAESEFPAPGSNPTVEGLAATSSSDTPGGAPAASPFANMFGGGAPGFNPFLGGLGAQPAAQTDNRPPEEKYETQLRQLNEMGFSDFDQNVAALRRSGGNVQVTINTHLNTHIPSHNTTCRMANDAKSAGPNKPMTRSAAAAKTGSVPPKTAEKKASENSKQRIVTEYIEPPQRRLGPHKNAVNEPLDSKRLAGPVDFQLQKLVGLLIASTEHHPKFSSDFLSEVTQLTNQFMSHFVSSLHKLTEVQRHHKPGLADLEMCLAAQDVLPTELHTEYLRTKQLDTPTKAYARQISDDLSTLLREFNADNYTLDKDDPSLVFHANEQHEIAALVPRQATRRAYIPEYLPELPPDFTFTLTGHYVDTITDLKEIKLQLAEATASQ</sequence>
<feature type="region of interest" description="Disordered" evidence="1">
    <location>
        <begin position="372"/>
        <end position="407"/>
    </location>
</feature>
<gene>
    <name evidence="4" type="ORF">HF325_005768</name>
</gene>
<evidence type="ECO:0000259" key="3">
    <source>
        <dbReference type="PROSITE" id="PS50053"/>
    </source>
</evidence>
<feature type="domain" description="UBA" evidence="2">
    <location>
        <begin position="314"/>
        <end position="358"/>
    </location>
</feature>
<dbReference type="InterPro" id="IPR019956">
    <property type="entry name" value="Ubiquitin_dom"/>
</dbReference>
<dbReference type="PROSITE" id="PS50053">
    <property type="entry name" value="UBIQUITIN_2"/>
    <property type="match status" value="1"/>
</dbReference>
<comment type="caution">
    <text evidence="4">The sequence shown here is derived from an EMBL/GenBank/DDBJ whole genome shotgun (WGS) entry which is preliminary data.</text>
</comment>
<dbReference type="PRINTS" id="PR00348">
    <property type="entry name" value="UBIQUITIN"/>
</dbReference>
<dbReference type="PROSITE" id="PS00299">
    <property type="entry name" value="UBIQUITIN_1"/>
    <property type="match status" value="1"/>
</dbReference>
<evidence type="ECO:0000313" key="5">
    <source>
        <dbReference type="Proteomes" id="UP000649328"/>
    </source>
</evidence>
<dbReference type="InterPro" id="IPR029071">
    <property type="entry name" value="Ubiquitin-like_domsf"/>
</dbReference>
<dbReference type="Proteomes" id="UP000649328">
    <property type="component" value="Unassembled WGS sequence"/>
</dbReference>
<feature type="region of interest" description="Disordered" evidence="1">
    <location>
        <begin position="243"/>
        <end position="280"/>
    </location>
</feature>
<dbReference type="Pfam" id="PF00240">
    <property type="entry name" value="ubiquitin"/>
    <property type="match status" value="1"/>
</dbReference>
<dbReference type="InterPro" id="IPR000626">
    <property type="entry name" value="Ubiquitin-like_dom"/>
</dbReference>
<organism evidence="4 5">
    <name type="scientific">Metschnikowia pulcherrima</name>
    <dbReference type="NCBI Taxonomy" id="27326"/>
    <lineage>
        <taxon>Eukaryota</taxon>
        <taxon>Fungi</taxon>
        <taxon>Dikarya</taxon>
        <taxon>Ascomycota</taxon>
        <taxon>Saccharomycotina</taxon>
        <taxon>Pichiomycetes</taxon>
        <taxon>Metschnikowiaceae</taxon>
        <taxon>Metschnikowia</taxon>
    </lineage>
</organism>
<dbReference type="SMART" id="SM00165">
    <property type="entry name" value="UBA"/>
    <property type="match status" value="1"/>
</dbReference>
<evidence type="ECO:0000259" key="2">
    <source>
        <dbReference type="PROSITE" id="PS50030"/>
    </source>
</evidence>
<dbReference type="GO" id="GO:0005829">
    <property type="term" value="C:cytosol"/>
    <property type="evidence" value="ECO:0007669"/>
    <property type="project" value="TreeGrafter"/>
</dbReference>
<feature type="domain" description="Ubiquitin-like" evidence="3">
    <location>
        <begin position="4"/>
        <end position="73"/>
    </location>
</feature>
<dbReference type="GO" id="GO:0031593">
    <property type="term" value="F:polyubiquitin modification-dependent protein binding"/>
    <property type="evidence" value="ECO:0007669"/>
    <property type="project" value="TreeGrafter"/>
</dbReference>
<dbReference type="SUPFAM" id="SSF46934">
    <property type="entry name" value="UBA-like"/>
    <property type="match status" value="1"/>
</dbReference>
<keyword evidence="5" id="KW-1185">Reference proteome</keyword>
<protein>
    <submittedName>
        <fullName evidence="4">Uncharacterized protein</fullName>
    </submittedName>
</protein>
<reference evidence="4" key="1">
    <citation type="submission" date="2020-10" db="EMBL/GenBank/DDBJ databases">
        <title>The Whole-Genome Sequence of Metschnikowia persimmonesis, a Novel Endophytic Yeast Species Isolated from Medicinal Plant Diospyros kaki Thumb.</title>
        <authorList>
            <person name="Rahmat E."/>
            <person name="Kang Y."/>
        </authorList>
    </citation>
    <scope>NUCLEOTIDE SEQUENCE</scope>
    <source>
        <strain evidence="4">KIOM G15050</strain>
    </source>
</reference>
<dbReference type="CDD" id="cd16106">
    <property type="entry name" value="Ubl_Dsk2p_like"/>
    <property type="match status" value="1"/>
</dbReference>
<dbReference type="PANTHER" id="PTHR10677:SF3">
    <property type="entry name" value="FI07626P-RELATED"/>
    <property type="match status" value="1"/>
</dbReference>
<dbReference type="InterPro" id="IPR019473">
    <property type="entry name" value="TFIID_su8_C"/>
</dbReference>